<dbReference type="Pfam" id="PF16363">
    <property type="entry name" value="GDP_Man_Dehyd"/>
    <property type="match status" value="1"/>
</dbReference>
<organism evidence="2">
    <name type="scientific">marine sediment metagenome</name>
    <dbReference type="NCBI Taxonomy" id="412755"/>
    <lineage>
        <taxon>unclassified sequences</taxon>
        <taxon>metagenomes</taxon>
        <taxon>ecological metagenomes</taxon>
    </lineage>
</organism>
<reference evidence="2" key="1">
    <citation type="journal article" date="2014" name="Front. Microbiol.">
        <title>High frequency of phylogenetically diverse reductive dehalogenase-homologous genes in deep subseafloor sedimentary metagenomes.</title>
        <authorList>
            <person name="Kawai M."/>
            <person name="Futagami T."/>
            <person name="Toyoda A."/>
            <person name="Takaki Y."/>
            <person name="Nishi S."/>
            <person name="Hori S."/>
            <person name="Arai W."/>
            <person name="Tsubouchi T."/>
            <person name="Morono Y."/>
            <person name="Uchiyama I."/>
            <person name="Ito T."/>
            <person name="Fujiyama A."/>
            <person name="Inagaki F."/>
            <person name="Takami H."/>
        </authorList>
    </citation>
    <scope>NUCLEOTIDE SEQUENCE</scope>
    <source>
        <strain evidence="2">Expedition CK06-06</strain>
    </source>
</reference>
<protein>
    <recommendedName>
        <fullName evidence="1">NAD(P)-binding domain-containing protein</fullName>
    </recommendedName>
</protein>
<dbReference type="SUPFAM" id="SSF51735">
    <property type="entry name" value="NAD(P)-binding Rossmann-fold domains"/>
    <property type="match status" value="1"/>
</dbReference>
<proteinExistence type="predicted"/>
<gene>
    <name evidence="2" type="ORF">S06H3_62967</name>
</gene>
<evidence type="ECO:0000259" key="1">
    <source>
        <dbReference type="Pfam" id="PF16363"/>
    </source>
</evidence>
<dbReference type="Gene3D" id="3.40.50.720">
    <property type="entry name" value="NAD(P)-binding Rossmann-like Domain"/>
    <property type="match status" value="1"/>
</dbReference>
<dbReference type="PANTHER" id="PTHR43000">
    <property type="entry name" value="DTDP-D-GLUCOSE 4,6-DEHYDRATASE-RELATED"/>
    <property type="match status" value="1"/>
</dbReference>
<feature type="non-terminal residue" evidence="2">
    <location>
        <position position="1"/>
    </location>
</feature>
<dbReference type="InterPro" id="IPR036291">
    <property type="entry name" value="NAD(P)-bd_dom_sf"/>
</dbReference>
<dbReference type="InterPro" id="IPR016040">
    <property type="entry name" value="NAD(P)-bd_dom"/>
</dbReference>
<comment type="caution">
    <text evidence="2">The sequence shown here is derived from an EMBL/GenBank/DDBJ whole genome shotgun (WGS) entry which is preliminary data.</text>
</comment>
<evidence type="ECO:0000313" key="2">
    <source>
        <dbReference type="EMBL" id="GAI52834.1"/>
    </source>
</evidence>
<dbReference type="EMBL" id="BARV01041662">
    <property type="protein sequence ID" value="GAI52834.1"/>
    <property type="molecule type" value="Genomic_DNA"/>
</dbReference>
<dbReference type="AlphaFoldDB" id="X1RB66"/>
<feature type="non-terminal residue" evidence="2">
    <location>
        <position position="144"/>
    </location>
</feature>
<feature type="domain" description="NAD(P)-binding" evidence="1">
    <location>
        <begin position="1"/>
        <end position="140"/>
    </location>
</feature>
<name>X1RB66_9ZZZZ</name>
<sequence length="144" mass="15989">VYGSAKYVPMDENHPTLPHSTYAASKLAADRAVFTLHKEHDFPTVIIRPFNSFGPRITQPYIIPEIVTQLLNGDQLRLGNINASRDFTYVSDTARAIILALTEQKAVGETINIGSGKEVKIGDLARLIANLMNKKVQIEQDKSR</sequence>
<accession>X1RB66</accession>